<keyword evidence="2" id="KW-1185">Reference proteome</keyword>
<proteinExistence type="predicted"/>
<name>B6HWK6_PENRW</name>
<evidence type="ECO:0000313" key="1">
    <source>
        <dbReference type="EMBL" id="CAP86952.1"/>
    </source>
</evidence>
<reference evidence="1 2" key="1">
    <citation type="journal article" date="2008" name="Nat. Biotechnol.">
        <title>Genome sequencing and analysis of the filamentous fungus Penicillium chrysogenum.</title>
        <authorList>
            <person name="van den Berg M.A."/>
            <person name="Albang R."/>
            <person name="Albermann K."/>
            <person name="Badger J.H."/>
            <person name="Daran J.-M."/>
            <person name="Driessen A.J.M."/>
            <person name="Garcia-Estrada C."/>
            <person name="Fedorova N.D."/>
            <person name="Harris D.M."/>
            <person name="Heijne W.H.M."/>
            <person name="Joardar V.S."/>
            <person name="Kiel J.A.K.W."/>
            <person name="Kovalchuk A."/>
            <person name="Martin J.F."/>
            <person name="Nierman W.C."/>
            <person name="Nijland J.G."/>
            <person name="Pronk J.T."/>
            <person name="Roubos J.A."/>
            <person name="van der Klei I.J."/>
            <person name="van Peij N.N.M.E."/>
            <person name="Veenhuis M."/>
            <person name="von Doehren H."/>
            <person name="Wagner C."/>
            <person name="Wortman J.R."/>
            <person name="Bovenberg R.A.L."/>
        </authorList>
    </citation>
    <scope>NUCLEOTIDE SEQUENCE [LARGE SCALE GENOMIC DNA]</scope>
    <source>
        <strain evidence="2">ATCC 28089 / DSM 1075 / NRRL 1951 / Wisconsin 54-1255</strain>
    </source>
</reference>
<gene>
    <name evidence="1" type="ORF">Pc24g00440</name>
    <name evidence="1" type="ORF">PCH_Pc24g00440</name>
</gene>
<dbReference type="OrthoDB" id="4347333at2759"/>
<organism evidence="1 2">
    <name type="scientific">Penicillium rubens (strain ATCC 28089 / DSM 1075 / NRRL 1951 / Wisconsin 54-1255)</name>
    <name type="common">Penicillium chrysogenum</name>
    <dbReference type="NCBI Taxonomy" id="500485"/>
    <lineage>
        <taxon>Eukaryota</taxon>
        <taxon>Fungi</taxon>
        <taxon>Dikarya</taxon>
        <taxon>Ascomycota</taxon>
        <taxon>Pezizomycotina</taxon>
        <taxon>Eurotiomycetes</taxon>
        <taxon>Eurotiomycetidae</taxon>
        <taxon>Eurotiales</taxon>
        <taxon>Aspergillaceae</taxon>
        <taxon>Penicillium</taxon>
        <taxon>Penicillium chrysogenum species complex</taxon>
    </lineage>
</organism>
<protein>
    <submittedName>
        <fullName evidence="1">Uncharacterized protein</fullName>
    </submittedName>
</protein>
<sequence>MSLQIVVVKEDAGFNRPQLGNVSFNTSNQVVYTVDQQTRQFLYMGPQILETALTRKTRDSQIRRRSNTMHQSKGHSSSLVLTIRKLNLWELPRAPRKAMAYTLFLAPSLRTMQHVLGGRSQTKIASQQQGAAIHGHPIIDGEIYCASGLFRQIEDKTKVAADERASSRLPPSSHHLHTAMESLDLWHRDTFIHHGSAMFIASGFVTRVYCLNKLSCAPQRGFFEASADCDELEYDVAWLVTALQKVDTLISITQVECHANKCLVCSSSPIQILSHALCPFHMITIDDESPEDSYRVPISPTQAAAMATAAASGQFYPLHQDSMTGQMPRPLSPY</sequence>
<dbReference type="AlphaFoldDB" id="B6HWK6"/>
<dbReference type="VEuPathDB" id="FungiDB:PCH_Pc24g00440"/>
<dbReference type="HOGENOM" id="CLU_079119_0_0_1"/>
<dbReference type="EMBL" id="AM920439">
    <property type="protein sequence ID" value="CAP86952.1"/>
    <property type="molecule type" value="Genomic_DNA"/>
</dbReference>
<accession>B6HWK6</accession>
<evidence type="ECO:0000313" key="2">
    <source>
        <dbReference type="Proteomes" id="UP000000724"/>
    </source>
</evidence>
<dbReference type="Proteomes" id="UP000000724">
    <property type="component" value="Contig Pc00c24"/>
</dbReference>